<dbReference type="AlphaFoldDB" id="A0A372EPY2"/>
<keyword evidence="5" id="KW-1185">Reference proteome</keyword>
<keyword evidence="3" id="KW-0812">Transmembrane</keyword>
<dbReference type="InterPro" id="IPR048254">
    <property type="entry name" value="CDP_ALCOHOL_P_TRANSF_CS"/>
</dbReference>
<feature type="transmembrane region" description="Helical" evidence="3">
    <location>
        <begin position="113"/>
        <end position="131"/>
    </location>
</feature>
<dbReference type="GO" id="GO:0016780">
    <property type="term" value="F:phosphotransferase activity, for other substituted phosphate groups"/>
    <property type="evidence" value="ECO:0007669"/>
    <property type="project" value="InterPro"/>
</dbReference>
<evidence type="ECO:0000256" key="3">
    <source>
        <dbReference type="SAM" id="Phobius"/>
    </source>
</evidence>
<dbReference type="Gene3D" id="1.20.120.1760">
    <property type="match status" value="1"/>
</dbReference>
<accession>A0A372EPY2</accession>
<sequence>MNPAAATLAPPAPDPALRQQAARALAGAGLALLLAAGGLGLWGGLGLDYPLKALLAYALGAALVWRGLALGGHPHRRFGAANRVTLGRLAGMALVAALLGEAVPAAPPSAQPVGGWALIALATTVALLDALDGALARRQGLASPFGARFDMETDAAFLLALSALVWQAGQAGPWVLASGLMRYAFVAAAACWPWLGGPLRPSVRRQAVCVAQITALIVCLGPSVPAPLASALAAAALLLLAASFSTDIVDLARQRAAAPETRA</sequence>
<reference evidence="4 5" key="1">
    <citation type="submission" date="2018-08" db="EMBL/GenBank/DDBJ databases">
        <title>Hydrogenophaga sp. LA-38 isolated from sludge.</title>
        <authorList>
            <person name="Im W.-T."/>
        </authorList>
    </citation>
    <scope>NUCLEOTIDE SEQUENCE [LARGE SCALE GENOMIC DNA]</scope>
    <source>
        <strain evidence="4 5">LA-38</strain>
    </source>
</reference>
<keyword evidence="1 2" id="KW-0808">Transferase</keyword>
<evidence type="ECO:0000313" key="4">
    <source>
        <dbReference type="EMBL" id="RFP82689.1"/>
    </source>
</evidence>
<dbReference type="GO" id="GO:0008654">
    <property type="term" value="P:phospholipid biosynthetic process"/>
    <property type="evidence" value="ECO:0007669"/>
    <property type="project" value="InterPro"/>
</dbReference>
<dbReference type="RefSeq" id="WP_116957362.1">
    <property type="nucleotide sequence ID" value="NZ_QVLS01000001.1"/>
</dbReference>
<gene>
    <name evidence="4" type="ORF">DY262_02370</name>
</gene>
<name>A0A372EPY2_9BURK</name>
<organism evidence="4 5">
    <name type="scientific">Hydrogenophaga borbori</name>
    <dbReference type="NCBI Taxonomy" id="2294117"/>
    <lineage>
        <taxon>Bacteria</taxon>
        <taxon>Pseudomonadati</taxon>
        <taxon>Pseudomonadota</taxon>
        <taxon>Betaproteobacteria</taxon>
        <taxon>Burkholderiales</taxon>
        <taxon>Comamonadaceae</taxon>
        <taxon>Hydrogenophaga</taxon>
    </lineage>
</organism>
<comment type="caution">
    <text evidence="4">The sequence shown here is derived from an EMBL/GenBank/DDBJ whole genome shotgun (WGS) entry which is preliminary data.</text>
</comment>
<keyword evidence="3" id="KW-1133">Transmembrane helix</keyword>
<evidence type="ECO:0000313" key="5">
    <source>
        <dbReference type="Proteomes" id="UP000261931"/>
    </source>
</evidence>
<protein>
    <submittedName>
        <fullName evidence="4">CDP-alcohol phosphatidyltransferase family protein</fullName>
    </submittedName>
</protein>
<keyword evidence="3" id="KW-0472">Membrane</keyword>
<feature type="transmembrane region" description="Helical" evidence="3">
    <location>
        <begin position="49"/>
        <end position="68"/>
    </location>
</feature>
<dbReference type="GO" id="GO:0016020">
    <property type="term" value="C:membrane"/>
    <property type="evidence" value="ECO:0007669"/>
    <property type="project" value="InterPro"/>
</dbReference>
<dbReference type="PROSITE" id="PS00379">
    <property type="entry name" value="CDP_ALCOHOL_P_TRANSF"/>
    <property type="match status" value="1"/>
</dbReference>
<feature type="transmembrane region" description="Helical" evidence="3">
    <location>
        <begin position="24"/>
        <end position="43"/>
    </location>
</feature>
<proteinExistence type="inferred from homology"/>
<evidence type="ECO:0000256" key="1">
    <source>
        <dbReference type="ARBA" id="ARBA00022679"/>
    </source>
</evidence>
<feature type="transmembrane region" description="Helical" evidence="3">
    <location>
        <begin position="89"/>
        <end position="107"/>
    </location>
</feature>
<dbReference type="Pfam" id="PF01066">
    <property type="entry name" value="CDP-OH_P_transf"/>
    <property type="match status" value="1"/>
</dbReference>
<dbReference type="InterPro" id="IPR043130">
    <property type="entry name" value="CDP-OH_PTrfase_TM_dom"/>
</dbReference>
<feature type="transmembrane region" description="Helical" evidence="3">
    <location>
        <begin position="231"/>
        <end position="252"/>
    </location>
</feature>
<dbReference type="Proteomes" id="UP000261931">
    <property type="component" value="Unassembled WGS sequence"/>
</dbReference>
<comment type="similarity">
    <text evidence="2">Belongs to the CDP-alcohol phosphatidyltransferase class-I family.</text>
</comment>
<evidence type="ECO:0000256" key="2">
    <source>
        <dbReference type="RuleBase" id="RU003750"/>
    </source>
</evidence>
<dbReference type="InterPro" id="IPR000462">
    <property type="entry name" value="CDP-OH_P_trans"/>
</dbReference>
<feature type="transmembrane region" description="Helical" evidence="3">
    <location>
        <begin position="151"/>
        <end position="168"/>
    </location>
</feature>
<dbReference type="EMBL" id="QVLS01000001">
    <property type="protein sequence ID" value="RFP82689.1"/>
    <property type="molecule type" value="Genomic_DNA"/>
</dbReference>